<dbReference type="GO" id="GO:0003824">
    <property type="term" value="F:catalytic activity"/>
    <property type="evidence" value="ECO:0007669"/>
    <property type="project" value="InterPro"/>
</dbReference>
<evidence type="ECO:0008006" key="2">
    <source>
        <dbReference type="Google" id="ProtNLM"/>
    </source>
</evidence>
<gene>
    <name evidence="1" type="ORF">METZ01_LOCUS353099</name>
</gene>
<name>A0A382RSX1_9ZZZZ</name>
<accession>A0A382RSX1</accession>
<dbReference type="Pfam" id="PF00378">
    <property type="entry name" value="ECH_1"/>
    <property type="match status" value="1"/>
</dbReference>
<reference evidence="1" key="1">
    <citation type="submission" date="2018-05" db="EMBL/GenBank/DDBJ databases">
        <authorList>
            <person name="Lanie J.A."/>
            <person name="Ng W.-L."/>
            <person name="Kazmierczak K.M."/>
            <person name="Andrzejewski T.M."/>
            <person name="Davidsen T.M."/>
            <person name="Wayne K.J."/>
            <person name="Tettelin H."/>
            <person name="Glass J.I."/>
            <person name="Rusch D."/>
            <person name="Podicherti R."/>
            <person name="Tsui H.-C.T."/>
            <person name="Winkler M.E."/>
        </authorList>
    </citation>
    <scope>NUCLEOTIDE SEQUENCE</scope>
</reference>
<sequence>MIGNAMADDLDRQYGEFGTLKFDRPVERVLRITLDRPQSLNSVTAEMHRDLVRVWSAVSDDPHTNAVIVTGSGKAFSAGGDFSLVEENAATFEARARVFHEARDLVYNLINCQKPTISSIRGPAVGAGLAVALLCDISIASKSARIIDGHTRLGVAAGDHAAIIWPLLCGMAKAKYYLMLCETV</sequence>
<dbReference type="Gene3D" id="3.90.226.10">
    <property type="entry name" value="2-enoyl-CoA Hydratase, Chain A, domain 1"/>
    <property type="match status" value="1"/>
</dbReference>
<dbReference type="InterPro" id="IPR018376">
    <property type="entry name" value="Enoyl-CoA_hyd/isom_CS"/>
</dbReference>
<protein>
    <recommendedName>
        <fullName evidence="2">Enoyl-CoA hydratase</fullName>
    </recommendedName>
</protein>
<dbReference type="AlphaFoldDB" id="A0A382RSX1"/>
<evidence type="ECO:0000313" key="1">
    <source>
        <dbReference type="EMBL" id="SVD00245.1"/>
    </source>
</evidence>
<dbReference type="SUPFAM" id="SSF52096">
    <property type="entry name" value="ClpP/crotonase"/>
    <property type="match status" value="1"/>
</dbReference>
<dbReference type="PANTHER" id="PTHR43459">
    <property type="entry name" value="ENOYL-COA HYDRATASE"/>
    <property type="match status" value="1"/>
</dbReference>
<feature type="non-terminal residue" evidence="1">
    <location>
        <position position="184"/>
    </location>
</feature>
<dbReference type="EMBL" id="UINC01123638">
    <property type="protein sequence ID" value="SVD00245.1"/>
    <property type="molecule type" value="Genomic_DNA"/>
</dbReference>
<organism evidence="1">
    <name type="scientific">marine metagenome</name>
    <dbReference type="NCBI Taxonomy" id="408172"/>
    <lineage>
        <taxon>unclassified sequences</taxon>
        <taxon>metagenomes</taxon>
        <taxon>ecological metagenomes</taxon>
    </lineage>
</organism>
<dbReference type="InterPro" id="IPR001753">
    <property type="entry name" value="Enoyl-CoA_hydra/iso"/>
</dbReference>
<dbReference type="CDD" id="cd06558">
    <property type="entry name" value="crotonase-like"/>
    <property type="match status" value="1"/>
</dbReference>
<dbReference type="PANTHER" id="PTHR43459:SF3">
    <property type="entry name" value="ENOYL-COA HYDRATASE ECHA15 (ENOYL HYDRASE) (UNSATURATED ACYL-COA HYDRATASE) (CROTONASE)-RELATED"/>
    <property type="match status" value="1"/>
</dbReference>
<dbReference type="InterPro" id="IPR029045">
    <property type="entry name" value="ClpP/crotonase-like_dom_sf"/>
</dbReference>
<dbReference type="PROSITE" id="PS00166">
    <property type="entry name" value="ENOYL_COA_HYDRATASE"/>
    <property type="match status" value="1"/>
</dbReference>
<proteinExistence type="predicted"/>